<feature type="domain" description="Nucleotidyl transferase" evidence="1">
    <location>
        <begin position="28"/>
        <end position="168"/>
    </location>
</feature>
<dbReference type="SUPFAM" id="SSF53448">
    <property type="entry name" value="Nucleotide-diphospho-sugar transferases"/>
    <property type="match status" value="1"/>
</dbReference>
<dbReference type="AlphaFoldDB" id="A0A810QA51"/>
<reference evidence="2" key="1">
    <citation type="submission" date="2020-09" db="EMBL/GenBank/DDBJ databases">
        <title>New species isolated from human feces.</title>
        <authorList>
            <person name="Kitahara M."/>
            <person name="Shigeno Y."/>
            <person name="Shime M."/>
            <person name="Matsumoto Y."/>
            <person name="Nakamura S."/>
            <person name="Motooka D."/>
            <person name="Fukuoka S."/>
            <person name="Nishikawa H."/>
            <person name="Benno Y."/>
        </authorList>
    </citation>
    <scope>NUCLEOTIDE SEQUENCE</scope>
    <source>
        <strain evidence="2">MM50</strain>
    </source>
</reference>
<dbReference type="InterPro" id="IPR005835">
    <property type="entry name" value="NTP_transferase_dom"/>
</dbReference>
<dbReference type="RefSeq" id="WP_021859475.1">
    <property type="nucleotide sequence ID" value="NZ_AP023418.1"/>
</dbReference>
<evidence type="ECO:0000313" key="2">
    <source>
        <dbReference type="EMBL" id="BCK81443.1"/>
    </source>
</evidence>
<dbReference type="EMBL" id="AP023418">
    <property type="protein sequence ID" value="BCK81443.1"/>
    <property type="molecule type" value="Genomic_DNA"/>
</dbReference>
<dbReference type="Pfam" id="PF00483">
    <property type="entry name" value="NTP_transferase"/>
    <property type="match status" value="1"/>
</dbReference>
<proteinExistence type="predicted"/>
<accession>A0A810QA51</accession>
<name>A0A810QA51_9FIRM</name>
<dbReference type="KEGG" id="vcop:MM50RIKEN_12060"/>
<evidence type="ECO:0000259" key="1">
    <source>
        <dbReference type="Pfam" id="PF00483"/>
    </source>
</evidence>
<organism evidence="2 3">
    <name type="scientific">Vescimonas coprocola</name>
    <dbReference type="NCBI Taxonomy" id="2714355"/>
    <lineage>
        <taxon>Bacteria</taxon>
        <taxon>Bacillati</taxon>
        <taxon>Bacillota</taxon>
        <taxon>Clostridia</taxon>
        <taxon>Eubacteriales</taxon>
        <taxon>Oscillospiraceae</taxon>
        <taxon>Vescimonas</taxon>
    </lineage>
</organism>
<keyword evidence="3" id="KW-1185">Reference proteome</keyword>
<dbReference type="Gene3D" id="3.90.550.10">
    <property type="entry name" value="Spore Coat Polysaccharide Biosynthesis Protein SpsA, Chain A"/>
    <property type="match status" value="1"/>
</dbReference>
<dbReference type="Proteomes" id="UP000681035">
    <property type="component" value="Chromosome"/>
</dbReference>
<sequence>MKAALVIMAAGLGSRYGGNKQVDGVGPQGEMLMEYSIYDAVRAGFTKVVFIIKPDMRELMDRLWGDRTLITKTGEPLEVCYAMQDFTSIPDYYTIPAGRTKPFGTAHAVLCARPYLSEPFCVINADDYYGVDAYRAMYEELQRLPRQGRATMVGYLLKNTVSANGTVSRGVCRVEDGWLRGIHETLKIQLFPDGSIADVAEGQHRELAPDTVVSMNFWGFMPSIFQELEAYFDHFLRCEAGDNIKAECLLPGMVGDLLEQGRLEVSVLHSADRWFGMTYHEDRQAVAAELQKLHAGGVYPPTLRA</sequence>
<protein>
    <submittedName>
        <fullName evidence="2">Nucleotidyltransferase</fullName>
    </submittedName>
</protein>
<gene>
    <name evidence="2" type="ORF">MM50RIKEN_12060</name>
</gene>
<dbReference type="InterPro" id="IPR029044">
    <property type="entry name" value="Nucleotide-diphossugar_trans"/>
</dbReference>
<evidence type="ECO:0000313" key="3">
    <source>
        <dbReference type="Proteomes" id="UP000681035"/>
    </source>
</evidence>